<name>A0A6L8KCG3_9BURK</name>
<evidence type="ECO:0000313" key="1">
    <source>
        <dbReference type="EMBL" id="MYM23928.1"/>
    </source>
</evidence>
<gene>
    <name evidence="1" type="ORF">GTP46_14845</name>
</gene>
<evidence type="ECO:0000313" key="2">
    <source>
        <dbReference type="Proteomes" id="UP000479335"/>
    </source>
</evidence>
<reference evidence="1 2" key="1">
    <citation type="submission" date="2019-12" db="EMBL/GenBank/DDBJ databases">
        <title>Novel species isolated from a subtropical stream in China.</title>
        <authorList>
            <person name="Lu H."/>
        </authorList>
    </citation>
    <scope>NUCLEOTIDE SEQUENCE [LARGE SCALE GENOMIC DNA]</scope>
    <source>
        <strain evidence="1 2">FT135W</strain>
    </source>
</reference>
<organism evidence="1 2">
    <name type="scientific">Duganella flavida</name>
    <dbReference type="NCBI Taxonomy" id="2692175"/>
    <lineage>
        <taxon>Bacteria</taxon>
        <taxon>Pseudomonadati</taxon>
        <taxon>Pseudomonadota</taxon>
        <taxon>Betaproteobacteria</taxon>
        <taxon>Burkholderiales</taxon>
        <taxon>Oxalobacteraceae</taxon>
        <taxon>Telluria group</taxon>
        <taxon>Duganella</taxon>
    </lineage>
</organism>
<dbReference type="Proteomes" id="UP000479335">
    <property type="component" value="Unassembled WGS sequence"/>
</dbReference>
<keyword evidence="2" id="KW-1185">Reference proteome</keyword>
<proteinExistence type="predicted"/>
<dbReference type="RefSeq" id="WP_161007397.1">
    <property type="nucleotide sequence ID" value="NZ_WWCN01000008.1"/>
</dbReference>
<comment type="caution">
    <text evidence="1">The sequence shown here is derived from an EMBL/GenBank/DDBJ whole genome shotgun (WGS) entry which is preliminary data.</text>
</comment>
<protein>
    <submittedName>
        <fullName evidence="1">Uncharacterized protein</fullName>
    </submittedName>
</protein>
<dbReference type="AlphaFoldDB" id="A0A6L8KCG3"/>
<dbReference type="EMBL" id="WWCN01000008">
    <property type="protein sequence ID" value="MYM23928.1"/>
    <property type="molecule type" value="Genomic_DNA"/>
</dbReference>
<sequence>MSSYTSYRPKTKSLISVGQLNWPDVKDLSAGEQFEQFSKILLGAIARIGEMKRKPKNFDYAAFHATVERMLARCSVDQIVA</sequence>
<accession>A0A6L8KCG3</accession>